<organism evidence="1 2">
    <name type="scientific">Azospirillum isscasi</name>
    <dbReference type="NCBI Taxonomy" id="3053926"/>
    <lineage>
        <taxon>Bacteria</taxon>
        <taxon>Pseudomonadati</taxon>
        <taxon>Pseudomonadota</taxon>
        <taxon>Alphaproteobacteria</taxon>
        <taxon>Rhodospirillales</taxon>
        <taxon>Azospirillaceae</taxon>
        <taxon>Azospirillum</taxon>
    </lineage>
</organism>
<proteinExistence type="predicted"/>
<reference evidence="1 2" key="1">
    <citation type="submission" date="2023-06" db="EMBL/GenBank/DDBJ databases">
        <title>Azospirillum isscasensis sp.nov, a bacterium isolated from rhizosphere soil of rice.</title>
        <authorList>
            <person name="Wang H."/>
        </authorList>
    </citation>
    <scope>NUCLEOTIDE SEQUENCE [LARGE SCALE GENOMIC DNA]</scope>
    <source>
        <strain evidence="1 2">C340-1</strain>
    </source>
</reference>
<keyword evidence="2" id="KW-1185">Reference proteome</keyword>
<sequence>MPQLFNIYCDESCHLENDGQKAMVLGAVWCPADKRREITIRIREIKRRHGIPSHVEAKWTKVSPAKYEFYIDLVDYFFDDDDLCYRGLIVPNKDLLNHNKFNQDHDTWYYKMYFDMLKVVLSPSEQYRIFIDIKDTLSESKVLKLHDVLCSSKYDFSRNIITLVQQVRSHHIAIMQLTDIITGAISYVNRDIHSSPTKRGIVDRIKHRSGYSLVENTLYRERKVNLLKWRASEVA</sequence>
<dbReference type="InterPro" id="IPR024524">
    <property type="entry name" value="DUF3800"/>
</dbReference>
<protein>
    <submittedName>
        <fullName evidence="1">DUF3800 domain-containing protein</fullName>
    </submittedName>
</protein>
<comment type="caution">
    <text evidence="1">The sequence shown here is derived from an EMBL/GenBank/DDBJ whole genome shotgun (WGS) entry which is preliminary data.</text>
</comment>
<dbReference type="EMBL" id="JAUJFI010000247">
    <property type="protein sequence ID" value="MDQ2106439.1"/>
    <property type="molecule type" value="Genomic_DNA"/>
</dbReference>
<name>A0ABU0WQC3_9PROT</name>
<dbReference type="RefSeq" id="WP_306711797.1">
    <property type="nucleotide sequence ID" value="NZ_JAUJFI010000247.1"/>
</dbReference>
<dbReference type="Pfam" id="PF12686">
    <property type="entry name" value="DUF3800"/>
    <property type="match status" value="1"/>
</dbReference>
<gene>
    <name evidence="1" type="ORF">QSG27_27360</name>
</gene>
<evidence type="ECO:0000313" key="2">
    <source>
        <dbReference type="Proteomes" id="UP001227317"/>
    </source>
</evidence>
<accession>A0ABU0WQC3</accession>
<evidence type="ECO:0000313" key="1">
    <source>
        <dbReference type="EMBL" id="MDQ2106439.1"/>
    </source>
</evidence>
<dbReference type="Proteomes" id="UP001227317">
    <property type="component" value="Unassembled WGS sequence"/>
</dbReference>